<evidence type="ECO:0000313" key="3">
    <source>
        <dbReference type="Proteomes" id="UP001171902"/>
    </source>
</evidence>
<dbReference type="EMBL" id="JAUEMJ010000006">
    <property type="protein sequence ID" value="MDN3241820.1"/>
    <property type="molecule type" value="Genomic_DNA"/>
</dbReference>
<name>A0ABT7YYH8_9ACTN</name>
<protein>
    <submittedName>
        <fullName evidence="2">Uncharacterized protein</fullName>
    </submittedName>
</protein>
<sequence>MKLKLDVSDVTFMVSLAPVAKEYDGKHQTDKDGSLKWTTELIALGSSEDEGASVIKVVTTGEKPNLPKGKPVSVVDLEAVPWVSKQGTLGTAYRASAINLAGK</sequence>
<gene>
    <name evidence="1" type="ORF">QWI33_18995</name>
    <name evidence="2" type="ORF">QWI33_28635</name>
</gene>
<evidence type="ECO:0000313" key="2">
    <source>
        <dbReference type="EMBL" id="MDN3243711.1"/>
    </source>
</evidence>
<keyword evidence="3" id="KW-1185">Reference proteome</keyword>
<reference evidence="2" key="1">
    <citation type="submission" date="2023-06" db="EMBL/GenBank/DDBJ databases">
        <title>Gycomyces niveus sp.nov., a novel actinomycete isolated from soil in Shouguang.</title>
        <authorList>
            <person name="Yang X."/>
            <person name="Zhao J."/>
        </authorList>
    </citation>
    <scope>NUCLEOTIDE SEQUENCE</scope>
    <source>
        <strain evidence="2">NEAU C2</strain>
    </source>
</reference>
<accession>A0ABT7YYH8</accession>
<comment type="caution">
    <text evidence="2">The sequence shown here is derived from an EMBL/GenBank/DDBJ whole genome shotgun (WGS) entry which is preliminary data.</text>
</comment>
<dbReference type="RefSeq" id="WP_289958728.1">
    <property type="nucleotide sequence ID" value="NZ_JAUEMJ010000006.1"/>
</dbReference>
<proteinExistence type="predicted"/>
<organism evidence="2 3">
    <name type="scientific">Glycomyces tritici</name>
    <dbReference type="NCBI Taxonomy" id="2665176"/>
    <lineage>
        <taxon>Bacteria</taxon>
        <taxon>Bacillati</taxon>
        <taxon>Actinomycetota</taxon>
        <taxon>Actinomycetes</taxon>
        <taxon>Glycomycetales</taxon>
        <taxon>Glycomycetaceae</taxon>
        <taxon>Glycomyces</taxon>
    </lineage>
</organism>
<evidence type="ECO:0000313" key="1">
    <source>
        <dbReference type="EMBL" id="MDN3241820.1"/>
    </source>
</evidence>
<dbReference type="EMBL" id="JAUEMJ010000016">
    <property type="protein sequence ID" value="MDN3243711.1"/>
    <property type="molecule type" value="Genomic_DNA"/>
</dbReference>
<dbReference type="Proteomes" id="UP001171902">
    <property type="component" value="Unassembled WGS sequence"/>
</dbReference>